<organism evidence="2">
    <name type="scientific">Brassica cretica</name>
    <name type="common">Mustard</name>
    <dbReference type="NCBI Taxonomy" id="69181"/>
    <lineage>
        <taxon>Eukaryota</taxon>
        <taxon>Viridiplantae</taxon>
        <taxon>Streptophyta</taxon>
        <taxon>Embryophyta</taxon>
        <taxon>Tracheophyta</taxon>
        <taxon>Spermatophyta</taxon>
        <taxon>Magnoliopsida</taxon>
        <taxon>eudicotyledons</taxon>
        <taxon>Gunneridae</taxon>
        <taxon>Pentapetalae</taxon>
        <taxon>rosids</taxon>
        <taxon>malvids</taxon>
        <taxon>Brassicales</taxon>
        <taxon>Brassicaceae</taxon>
        <taxon>Brassiceae</taxon>
        <taxon>Brassica</taxon>
    </lineage>
</organism>
<reference evidence="2" key="1">
    <citation type="submission" date="2019-12" db="EMBL/GenBank/DDBJ databases">
        <title>Genome sequencing and annotation of Brassica cretica.</title>
        <authorList>
            <person name="Studholme D.J."/>
            <person name="Sarris P.F."/>
        </authorList>
    </citation>
    <scope>NUCLEOTIDE SEQUENCE</scope>
    <source>
        <strain evidence="2">PFS-102/07</strain>
        <tissue evidence="2">Leaf</tissue>
    </source>
</reference>
<evidence type="ECO:0000256" key="1">
    <source>
        <dbReference type="SAM" id="MobiDB-lite"/>
    </source>
</evidence>
<dbReference type="AlphaFoldDB" id="A0A8S9IVW5"/>
<feature type="compositionally biased region" description="Basic residues" evidence="1">
    <location>
        <begin position="119"/>
        <end position="130"/>
    </location>
</feature>
<accession>A0A8S9IVW5</accession>
<sequence length="328" mass="37148">MVVYVDDMCGDEALQEEANWYHQIAERKYRDVENCEDDLARRFAFFKSESSPLKREQELLGAKAKIETKESELIQKILAKREDLVGEKEEDLQDAERKILSEKKKLNHAKKGLDETRAKQKAKHRLHRKELKSSKDGFGNIAANRVASNDTEKADIVTTPTSQILGIPSQKERWPSCSWICRWDYKDTGTEKKIYKTTLGGVDTNGDHVFLHCEIQRQTKDRVAGVRYTNSGSLLACQQAGKTNGFFRVLSGYDPCSDDRDRAGRTTKTAAVELMMIEPEQGISGLRYFAIGNCSGNGYVIGNLRLDARSHCRILELLGRVTVLSDHE</sequence>
<protein>
    <submittedName>
        <fullName evidence="2">Uncharacterized protein</fullName>
    </submittedName>
</protein>
<evidence type="ECO:0000313" key="2">
    <source>
        <dbReference type="EMBL" id="KAF2574151.1"/>
    </source>
</evidence>
<gene>
    <name evidence="2" type="ORF">F2Q70_00000873</name>
</gene>
<name>A0A8S9IVW5_BRACR</name>
<feature type="region of interest" description="Disordered" evidence="1">
    <location>
        <begin position="108"/>
        <end position="130"/>
    </location>
</feature>
<comment type="caution">
    <text evidence="2">The sequence shown here is derived from an EMBL/GenBank/DDBJ whole genome shotgun (WGS) entry which is preliminary data.</text>
</comment>
<proteinExistence type="predicted"/>
<dbReference type="EMBL" id="QGKY02001015">
    <property type="protein sequence ID" value="KAF2574151.1"/>
    <property type="molecule type" value="Genomic_DNA"/>
</dbReference>